<dbReference type="AlphaFoldDB" id="A0A7S3YSH0"/>
<dbReference type="InterPro" id="IPR057965">
    <property type="entry name" value="STEEP1_dom"/>
</dbReference>
<sequence length="143" mass="14817">MGAFLDKGEAAAVRRAAGLERQYRLKCRECGLNLGYSSTPFDQPMKTIFFLAEAVKYIPNGGTNTNANVAAATGTAAATAAADAGGGSRATGTSSSSSIVECTTKRPRDGSGDQVVSAATGRKHSAEPGQTEEKSVQKRQRTD</sequence>
<gene>
    <name evidence="3" type="ORF">LGLO00237_LOCUS11953</name>
</gene>
<accession>A0A7S3YSH0</accession>
<proteinExistence type="predicted"/>
<organism evidence="3">
    <name type="scientific">Lotharella globosa</name>
    <dbReference type="NCBI Taxonomy" id="91324"/>
    <lineage>
        <taxon>Eukaryota</taxon>
        <taxon>Sar</taxon>
        <taxon>Rhizaria</taxon>
        <taxon>Cercozoa</taxon>
        <taxon>Chlorarachniophyceae</taxon>
        <taxon>Lotharella</taxon>
    </lineage>
</organism>
<evidence type="ECO:0000256" key="1">
    <source>
        <dbReference type="SAM" id="MobiDB-lite"/>
    </source>
</evidence>
<feature type="compositionally biased region" description="Basic and acidic residues" evidence="1">
    <location>
        <begin position="131"/>
        <end position="143"/>
    </location>
</feature>
<protein>
    <recommendedName>
        <fullName evidence="2">STEEP1 domain-containing protein</fullName>
    </recommendedName>
</protein>
<dbReference type="EMBL" id="HBIV01016441">
    <property type="protein sequence ID" value="CAE0660370.1"/>
    <property type="molecule type" value="Transcribed_RNA"/>
</dbReference>
<reference evidence="3" key="1">
    <citation type="submission" date="2021-01" db="EMBL/GenBank/DDBJ databases">
        <authorList>
            <person name="Corre E."/>
            <person name="Pelletier E."/>
            <person name="Niang G."/>
            <person name="Scheremetjew M."/>
            <person name="Finn R."/>
            <person name="Kale V."/>
            <person name="Holt S."/>
            <person name="Cochrane G."/>
            <person name="Meng A."/>
            <person name="Brown T."/>
            <person name="Cohen L."/>
        </authorList>
    </citation>
    <scope>NUCLEOTIDE SEQUENCE</scope>
    <source>
        <strain evidence="3">CCCM811</strain>
    </source>
</reference>
<name>A0A7S3YSH0_9EUKA</name>
<feature type="domain" description="STEEP1" evidence="2">
    <location>
        <begin position="6"/>
        <end position="56"/>
    </location>
</feature>
<evidence type="ECO:0000259" key="2">
    <source>
        <dbReference type="Pfam" id="PF25809"/>
    </source>
</evidence>
<feature type="region of interest" description="Disordered" evidence="1">
    <location>
        <begin position="81"/>
        <end position="143"/>
    </location>
</feature>
<evidence type="ECO:0000313" key="3">
    <source>
        <dbReference type="EMBL" id="CAE0660370.1"/>
    </source>
</evidence>
<dbReference type="Pfam" id="PF25809">
    <property type="entry name" value="STEEP1"/>
    <property type="match status" value="1"/>
</dbReference>